<dbReference type="PRINTS" id="PR00111">
    <property type="entry name" value="ABHYDROLASE"/>
</dbReference>
<dbReference type="Pfam" id="PF00561">
    <property type="entry name" value="Abhydrolase_1"/>
    <property type="match status" value="1"/>
</dbReference>
<dbReference type="GO" id="GO:0016787">
    <property type="term" value="F:hydrolase activity"/>
    <property type="evidence" value="ECO:0007669"/>
    <property type="project" value="UniProtKB-KW"/>
</dbReference>
<dbReference type="SUPFAM" id="SSF53474">
    <property type="entry name" value="alpha/beta-Hydrolases"/>
    <property type="match status" value="1"/>
</dbReference>
<dbReference type="PANTHER" id="PTHR43329">
    <property type="entry name" value="EPOXIDE HYDROLASE"/>
    <property type="match status" value="1"/>
</dbReference>
<dbReference type="AlphaFoldDB" id="A0A1H2KIW7"/>
<sequence length="354" mass="40019">MTEAPDPSSVRLPGDWEHLDVRANGVRFHAVEPAGVPAGDRPLVLLLHGFGEFWWSWRHQLTALSAAGFRAVAVDLRGYGDTDKPPRGYDGWTLAGDANGLVRALGHTSATLIGHSDGGLVCWATATLHPRVVDRIVVVASPHPRALRRRTLRDRAQRSQFLTPFLRNQIPRLGERQVTRDDAVFIADYFAQRSSSSWRAEPDYAQTVELNRSAMLIPYVAHCSLEYRRWAFRSQFRPDGLRFMELMDQRLHLPVLALRGRDDPYILSEAMADGHRWAAHQTYRQIEGSGHFAHQEQPAAVTEAILEFLRTEPEATNDVAAKKARRIRPARTSWYSPARFAARIRRSRRALGGR</sequence>
<keyword evidence="1 3" id="KW-0378">Hydrolase</keyword>
<organism evidence="4 5">
    <name type="scientific">Gordonia westfalica</name>
    <dbReference type="NCBI Taxonomy" id="158898"/>
    <lineage>
        <taxon>Bacteria</taxon>
        <taxon>Bacillati</taxon>
        <taxon>Actinomycetota</taxon>
        <taxon>Actinomycetes</taxon>
        <taxon>Mycobacteriales</taxon>
        <taxon>Gordoniaceae</taxon>
        <taxon>Gordonia</taxon>
    </lineage>
</organism>
<dbReference type="Proteomes" id="UP001265083">
    <property type="component" value="Unassembled WGS sequence"/>
</dbReference>
<dbReference type="InterPro" id="IPR029058">
    <property type="entry name" value="AB_hydrolase_fold"/>
</dbReference>
<dbReference type="EMBL" id="JAVLUS010000010">
    <property type="protein sequence ID" value="MDS1114722.1"/>
    <property type="molecule type" value="Genomic_DNA"/>
</dbReference>
<dbReference type="RefSeq" id="WP_074851954.1">
    <property type="nucleotide sequence ID" value="NZ_FNLM01000034.1"/>
</dbReference>
<evidence type="ECO:0000313" key="6">
    <source>
        <dbReference type="Proteomes" id="UP001265083"/>
    </source>
</evidence>
<evidence type="ECO:0000259" key="2">
    <source>
        <dbReference type="Pfam" id="PF00561"/>
    </source>
</evidence>
<reference evidence="3 6" key="2">
    <citation type="submission" date="2023-08" db="EMBL/GenBank/DDBJ databases">
        <title>Bioegradation of LLDPE and BLDPE plastic by marine bacteria from coast plastic debris.</title>
        <authorList>
            <person name="Rong Z."/>
        </authorList>
    </citation>
    <scope>NUCLEOTIDE SEQUENCE [LARGE SCALE GENOMIC DNA]</scope>
    <source>
        <strain evidence="3 6">Z-2</strain>
    </source>
</reference>
<dbReference type="EMBL" id="FNLM01000034">
    <property type="protein sequence ID" value="SDU68331.1"/>
    <property type="molecule type" value="Genomic_DNA"/>
</dbReference>
<reference evidence="4 5" key="1">
    <citation type="submission" date="2016-10" db="EMBL/GenBank/DDBJ databases">
        <authorList>
            <person name="de Groot N.N."/>
        </authorList>
    </citation>
    <scope>NUCLEOTIDE SEQUENCE [LARGE SCALE GENOMIC DNA]</scope>
    <source>
        <strain evidence="4 5">DSM 44215</strain>
    </source>
</reference>
<feature type="domain" description="AB hydrolase-1" evidence="2">
    <location>
        <begin position="42"/>
        <end position="296"/>
    </location>
</feature>
<gene>
    <name evidence="3" type="ORF">RD149_13185</name>
    <name evidence="4" type="ORF">SAMN04488548_1343280</name>
</gene>
<name>A0A1H2KIW7_9ACTN</name>
<protein>
    <submittedName>
        <fullName evidence="3">Alpha/beta hydrolase</fullName>
    </submittedName>
    <submittedName>
        <fullName evidence="4">Pimeloyl-ACP methyl ester carboxylesterase</fullName>
    </submittedName>
</protein>
<evidence type="ECO:0000313" key="3">
    <source>
        <dbReference type="EMBL" id="MDS1114722.1"/>
    </source>
</evidence>
<dbReference type="InterPro" id="IPR000073">
    <property type="entry name" value="AB_hydrolase_1"/>
</dbReference>
<evidence type="ECO:0000256" key="1">
    <source>
        <dbReference type="ARBA" id="ARBA00022801"/>
    </source>
</evidence>
<dbReference type="OrthoDB" id="2987348at2"/>
<evidence type="ECO:0000313" key="5">
    <source>
        <dbReference type="Proteomes" id="UP000183180"/>
    </source>
</evidence>
<accession>A0A1H2KIW7</accession>
<dbReference type="InterPro" id="IPR000639">
    <property type="entry name" value="Epox_hydrolase-like"/>
</dbReference>
<keyword evidence="6" id="KW-1185">Reference proteome</keyword>
<dbReference type="Proteomes" id="UP000183180">
    <property type="component" value="Unassembled WGS sequence"/>
</dbReference>
<proteinExistence type="predicted"/>
<dbReference type="Gene3D" id="3.40.50.1820">
    <property type="entry name" value="alpha/beta hydrolase"/>
    <property type="match status" value="1"/>
</dbReference>
<evidence type="ECO:0000313" key="4">
    <source>
        <dbReference type="EMBL" id="SDU68331.1"/>
    </source>
</evidence>
<dbReference type="PRINTS" id="PR00412">
    <property type="entry name" value="EPOXHYDRLASE"/>
</dbReference>
<dbReference type="STRING" id="158898.SAMN04488548_1343280"/>